<dbReference type="Proteomes" id="UP000189545">
    <property type="component" value="Chromosome"/>
</dbReference>
<keyword evidence="2" id="KW-1185">Reference proteome</keyword>
<dbReference type="AlphaFoldDB" id="A0A1S6HNM6"/>
<sequence length="354" mass="41388">MLLFEFLLFLSRVLNAFYKIGCRLLQVKTLLFSLSVTFMAVTKALGHGLSIDHEATNPAVIKQEADALEVIDPCLTHTADDTAFDQAFDYLNTKFCQPAIWFDSFFVDERTQEDARAGTLVRWTNDFSYYGKEGFKYRANLNARFNLPGVNQKLKVIIDSQGEDDPFAFLKGPDDEGERDIGLRYDWYAKDRVSFNIKANIKPKLEARWRYTYPISQSTITRLTQKIYQEKKVTGESTEFDIEHSFDEDFLLRWSAVAQYENRNNGWEFGSSLNLYHYISSKQAINYIASIYGVDTPYHYVENARIAVTYRQNFLREWLFFEITPEYNWSKEVDIDRLDQAIITLRLEVMFQNI</sequence>
<evidence type="ECO:0000313" key="1">
    <source>
        <dbReference type="EMBL" id="AQS37117.1"/>
    </source>
</evidence>
<evidence type="ECO:0000313" key="2">
    <source>
        <dbReference type="Proteomes" id="UP000189545"/>
    </source>
</evidence>
<protein>
    <submittedName>
        <fullName evidence="1">Uncharacterized protein</fullName>
    </submittedName>
</protein>
<dbReference type="STRING" id="225848.Sps_01957"/>
<organism evidence="1 2">
    <name type="scientific">Shewanella psychrophila</name>
    <dbReference type="NCBI Taxonomy" id="225848"/>
    <lineage>
        <taxon>Bacteria</taxon>
        <taxon>Pseudomonadati</taxon>
        <taxon>Pseudomonadota</taxon>
        <taxon>Gammaproteobacteria</taxon>
        <taxon>Alteromonadales</taxon>
        <taxon>Shewanellaceae</taxon>
        <taxon>Shewanella</taxon>
    </lineage>
</organism>
<accession>A0A1S6HNM6</accession>
<dbReference type="EMBL" id="CP014782">
    <property type="protein sequence ID" value="AQS37117.1"/>
    <property type="molecule type" value="Genomic_DNA"/>
</dbReference>
<name>A0A1S6HNM6_9GAMM</name>
<reference evidence="1 2" key="1">
    <citation type="submission" date="2016-03" db="EMBL/GenBank/DDBJ databases">
        <title>Complete genome sequence of Shewanella psychrophila WP2, a deep sea bacterium isolated from west Pacific sediment.</title>
        <authorList>
            <person name="Xu G."/>
            <person name="Jian H."/>
        </authorList>
    </citation>
    <scope>NUCLEOTIDE SEQUENCE [LARGE SCALE GENOMIC DNA]</scope>
    <source>
        <strain evidence="1 2">WP2</strain>
    </source>
</reference>
<gene>
    <name evidence="1" type="ORF">Sps_01957</name>
</gene>
<dbReference type="KEGG" id="spsw:Sps_01957"/>
<proteinExistence type="predicted"/>